<dbReference type="InterPro" id="IPR006607">
    <property type="entry name" value="DM15"/>
</dbReference>
<feature type="region of interest" description="Disordered" evidence="3">
    <location>
        <begin position="1"/>
        <end position="364"/>
    </location>
</feature>
<dbReference type="CDD" id="cd07323">
    <property type="entry name" value="LAM"/>
    <property type="match status" value="1"/>
</dbReference>
<feature type="region of interest" description="Disordered" evidence="3">
    <location>
        <begin position="1141"/>
        <end position="1165"/>
    </location>
</feature>
<feature type="compositionally biased region" description="Polar residues" evidence="3">
    <location>
        <begin position="575"/>
        <end position="585"/>
    </location>
</feature>
<dbReference type="EMBL" id="CM026423">
    <property type="protein sequence ID" value="KAG0584209.1"/>
    <property type="molecule type" value="Genomic_DNA"/>
</dbReference>
<protein>
    <recommendedName>
        <fullName evidence="4">HTH La-type RNA-binding domain-containing protein</fullName>
    </recommendedName>
</protein>
<evidence type="ECO:0000259" key="4">
    <source>
        <dbReference type="PROSITE" id="PS50961"/>
    </source>
</evidence>
<feature type="compositionally biased region" description="Basic and acidic residues" evidence="3">
    <location>
        <begin position="689"/>
        <end position="698"/>
    </location>
</feature>
<dbReference type="SUPFAM" id="SSF46785">
    <property type="entry name" value="Winged helix' DNA-binding domain"/>
    <property type="match status" value="1"/>
</dbReference>
<accession>A0A8T0IML7</accession>
<dbReference type="InterPro" id="IPR006630">
    <property type="entry name" value="La_HTH"/>
</dbReference>
<feature type="compositionally biased region" description="Polar residues" evidence="3">
    <location>
        <begin position="269"/>
        <end position="280"/>
    </location>
</feature>
<feature type="region of interest" description="Disordered" evidence="3">
    <location>
        <begin position="529"/>
        <end position="585"/>
    </location>
</feature>
<feature type="domain" description="HTH La-type RNA-binding" evidence="4">
    <location>
        <begin position="424"/>
        <end position="513"/>
    </location>
</feature>
<name>A0A8T0IML7_CERPU</name>
<dbReference type="InterPro" id="IPR036390">
    <property type="entry name" value="WH_DNA-bd_sf"/>
</dbReference>
<feature type="compositionally biased region" description="Polar residues" evidence="3">
    <location>
        <begin position="663"/>
        <end position="672"/>
    </location>
</feature>
<feature type="compositionally biased region" description="Basic and acidic residues" evidence="3">
    <location>
        <begin position="796"/>
        <end position="812"/>
    </location>
</feature>
<evidence type="ECO:0000313" key="6">
    <source>
        <dbReference type="Proteomes" id="UP000822688"/>
    </source>
</evidence>
<proteinExistence type="predicted"/>
<feature type="region of interest" description="Disordered" evidence="3">
    <location>
        <begin position="843"/>
        <end position="925"/>
    </location>
</feature>
<evidence type="ECO:0000313" key="5">
    <source>
        <dbReference type="EMBL" id="KAG0584209.1"/>
    </source>
</evidence>
<gene>
    <name evidence="5" type="ORF">KC19_3G193500</name>
</gene>
<dbReference type="Pfam" id="PF21071">
    <property type="entry name" value="LARP1_HEAT"/>
    <property type="match status" value="1"/>
</dbReference>
<dbReference type="GO" id="GO:0005737">
    <property type="term" value="C:cytoplasm"/>
    <property type="evidence" value="ECO:0007669"/>
    <property type="project" value="UniProtKB-ARBA"/>
</dbReference>
<dbReference type="Pfam" id="PF05383">
    <property type="entry name" value="La"/>
    <property type="match status" value="1"/>
</dbReference>
<dbReference type="FunFam" id="1.10.10.10:FF:000131">
    <property type="entry name" value="la-related protein 1B isoform X2"/>
    <property type="match status" value="1"/>
</dbReference>
<feature type="region of interest" description="Disordered" evidence="3">
    <location>
        <begin position="653"/>
        <end position="726"/>
    </location>
</feature>
<keyword evidence="6" id="KW-1185">Reference proteome</keyword>
<dbReference type="GO" id="GO:0000339">
    <property type="term" value="F:RNA cap binding"/>
    <property type="evidence" value="ECO:0007669"/>
    <property type="project" value="InterPro"/>
</dbReference>
<organism evidence="5 6">
    <name type="scientific">Ceratodon purpureus</name>
    <name type="common">Fire moss</name>
    <name type="synonym">Dicranum purpureum</name>
    <dbReference type="NCBI Taxonomy" id="3225"/>
    <lineage>
        <taxon>Eukaryota</taxon>
        <taxon>Viridiplantae</taxon>
        <taxon>Streptophyta</taxon>
        <taxon>Embryophyta</taxon>
        <taxon>Bryophyta</taxon>
        <taxon>Bryophytina</taxon>
        <taxon>Bryopsida</taxon>
        <taxon>Dicranidae</taxon>
        <taxon>Pseudoditrichales</taxon>
        <taxon>Ditrichaceae</taxon>
        <taxon>Ceratodon</taxon>
    </lineage>
</organism>
<feature type="compositionally biased region" description="Low complexity" evidence="3">
    <location>
        <begin position="1"/>
        <end position="31"/>
    </location>
</feature>
<evidence type="ECO:0000256" key="1">
    <source>
        <dbReference type="ARBA" id="ARBA00022884"/>
    </source>
</evidence>
<keyword evidence="1 2" id="KW-0694">RNA-binding</keyword>
<sequence length="1165" mass="123588">MAVVSDTAPAPSAAAAGAAQPNAASTTTMSGSGSGGNAGNAGKGATTTSSPPGGGVKGAWSQVVRGEAPAVEAREPSGRTDAPVVGGEGGHQEKKVNSEKAGGGIGGESASSSKGLVEEPVPSRIEKSSEGEQQPEAESAKGELGQNSGTAAAAPGGGAAAAGDQAVMKPAKPAWKNASSTLGKTPATGPVMGAVTWPTLGDARHSKTVPSEQPLKNTTSGAPSVNSTSQQTISSGRRGPNTSNVDQSNTQGIKPKGNRKVHHAEHSSQKTGSATSTSSVDVAPSEEGPGSAMPTAEPSALASGSDTGAKHMPGNGGNERNRGHYWRGQDNVGFGPGARRNGRDQVRSSNHGWNQRGFRMNNGPVAVRTGGNRNYSNRNMYNNNNMTEFGNTAGASANMYYVPAGGASVGHGFFPAGAAGSVGPGSTPPLRTMLVKQIEYYFSMDNLCKDIFLRSKMDSNGFIPVSVIANFNRVRQLTEDVALILDALQDSSLVEVKGDKLRKRDDWATWLLPSVPSQPTTAAANAVESGKEEVMNGETSQQVLPVPASKTADESKIRDESSESTENQAEAPASSLESGAESQLATKDISENASGVPEVVKPAAESAGGVGFSPPTVGLASVIDVGDAGDSNVVHTASAIGLGISSIDLKQSEEKNDVKPQLKTEQAVSESVQPAPENESPGTNSGLKVDAETVEHAGDWLTQSGKRRASSNKRPPTSRLAELKTGGLSAAFTAKDSSPDEDTFLLDEELETSDRPNAKENQTVPKSHDDDEEDSDINDRDLQRLIIVTQSGKKAVRGDRKGPDGRDHGRKSISDDLVSVINDGLFFYEQELLQGKTKRPTAIPPKVATSESGSFGRAGSLGETTGRYLGSSAGSDGPLRPPRGQIRTSRGGFQQRLFPSNPRDGHRTRLTAESPPSDSVGFFFGTTPDNQSVSLSSSYGSTRMGSSPFGTSPGGFMPGSSPPVGSVPKSFPHFQHPSHALLEDNGFKQQKYAKYYKRCLVERKRVGIGCSEEMNTLFRFWSYFLRTNFNTSMYLEFKKLAEEDAAAKYNYGMECLFRFYSYGLEQKFKQDMYDDFERITLDTYKKGNLYGLEKYWAFHYYRKDRSKKPIPKHPELERLLNEEFRTMADFRRVKERLALEAKEKESASSQESAPEKTPSAPPVSS</sequence>
<dbReference type="AlphaFoldDB" id="A0A8T0IML7"/>
<dbReference type="Gene3D" id="1.10.10.10">
    <property type="entry name" value="Winged helix-like DNA-binding domain superfamily/Winged helix DNA-binding domain"/>
    <property type="match status" value="1"/>
</dbReference>
<dbReference type="PANTHER" id="PTHR22792:SF132">
    <property type="entry name" value="LA-RELATED PROTEIN 1"/>
    <property type="match status" value="1"/>
</dbReference>
<feature type="compositionally biased region" description="Basic and acidic residues" evidence="3">
    <location>
        <begin position="653"/>
        <end position="662"/>
    </location>
</feature>
<dbReference type="InterPro" id="IPR036388">
    <property type="entry name" value="WH-like_DNA-bd_sf"/>
</dbReference>
<dbReference type="Proteomes" id="UP000822688">
    <property type="component" value="Chromosome 3"/>
</dbReference>
<feature type="compositionally biased region" description="Gly residues" evidence="3">
    <location>
        <begin position="32"/>
        <end position="42"/>
    </location>
</feature>
<evidence type="ECO:0000256" key="3">
    <source>
        <dbReference type="SAM" id="MobiDB-lite"/>
    </source>
</evidence>
<feature type="compositionally biased region" description="Low complexity" evidence="3">
    <location>
        <begin position="1147"/>
        <end position="1156"/>
    </location>
</feature>
<dbReference type="PANTHER" id="PTHR22792">
    <property type="entry name" value="LUPUS LA PROTEIN-RELATED"/>
    <property type="match status" value="1"/>
</dbReference>
<dbReference type="GO" id="GO:0048255">
    <property type="term" value="P:mRNA stabilization"/>
    <property type="evidence" value="ECO:0007669"/>
    <property type="project" value="InterPro"/>
</dbReference>
<feature type="compositionally biased region" description="Basic and acidic residues" evidence="3">
    <location>
        <begin position="551"/>
        <end position="561"/>
    </location>
</feature>
<dbReference type="SMART" id="SM00715">
    <property type="entry name" value="LA"/>
    <property type="match status" value="1"/>
</dbReference>
<feature type="compositionally biased region" description="Polar residues" evidence="3">
    <location>
        <begin position="208"/>
        <end position="252"/>
    </location>
</feature>
<comment type="caution">
    <text evidence="5">The sequence shown here is derived from an EMBL/GenBank/DDBJ whole genome shotgun (WGS) entry which is preliminary data.</text>
</comment>
<feature type="region of interest" description="Disordered" evidence="3">
    <location>
        <begin position="749"/>
        <end position="812"/>
    </location>
</feature>
<evidence type="ECO:0000256" key="2">
    <source>
        <dbReference type="PROSITE-ProRule" id="PRU00332"/>
    </source>
</evidence>
<dbReference type="InterPro" id="IPR045180">
    <property type="entry name" value="La_dom_prot"/>
</dbReference>
<reference evidence="5" key="1">
    <citation type="submission" date="2020-06" db="EMBL/GenBank/DDBJ databases">
        <title>WGS assembly of Ceratodon purpureus strain R40.</title>
        <authorList>
            <person name="Carey S.B."/>
            <person name="Jenkins J."/>
            <person name="Shu S."/>
            <person name="Lovell J.T."/>
            <person name="Sreedasyam A."/>
            <person name="Maumus F."/>
            <person name="Tiley G.P."/>
            <person name="Fernandez-Pozo N."/>
            <person name="Barry K."/>
            <person name="Chen C."/>
            <person name="Wang M."/>
            <person name="Lipzen A."/>
            <person name="Daum C."/>
            <person name="Saski C.A."/>
            <person name="Payton A.C."/>
            <person name="Mcbreen J.C."/>
            <person name="Conrad R.E."/>
            <person name="Kollar L.M."/>
            <person name="Olsson S."/>
            <person name="Huttunen S."/>
            <person name="Landis J.B."/>
            <person name="Wickett N.J."/>
            <person name="Johnson M.G."/>
            <person name="Rensing S.A."/>
            <person name="Grimwood J."/>
            <person name="Schmutz J."/>
            <person name="Mcdaniel S.F."/>
        </authorList>
    </citation>
    <scope>NUCLEOTIDE SEQUENCE</scope>
    <source>
        <strain evidence="5">R40</strain>
    </source>
</reference>
<dbReference type="PROSITE" id="PS50961">
    <property type="entry name" value="HTH_LA"/>
    <property type="match status" value="1"/>
</dbReference>
<dbReference type="SMART" id="SM00684">
    <property type="entry name" value="DM15"/>
    <property type="match status" value="3"/>
</dbReference>